<dbReference type="KEGG" id="xpo:XPG1_3470"/>
<accession>A0A068R851</accession>
<dbReference type="AntiFam" id="ANF00012">
    <property type="entry name" value="tRNA translation"/>
</dbReference>
<proteinExistence type="predicted"/>
<evidence type="ECO:0000313" key="1">
    <source>
        <dbReference type="EMBL" id="CDG23106.1"/>
    </source>
</evidence>
<name>A0A068R851_9GAMM</name>
<dbReference type="AlphaFoldDB" id="A0A068R851"/>
<organism evidence="1 2">
    <name type="scientific">Xenorhabdus poinarii G6</name>
    <dbReference type="NCBI Taxonomy" id="1354304"/>
    <lineage>
        <taxon>Bacteria</taxon>
        <taxon>Pseudomonadati</taxon>
        <taxon>Pseudomonadota</taxon>
        <taxon>Gammaproteobacteria</taxon>
        <taxon>Enterobacterales</taxon>
        <taxon>Morganellaceae</taxon>
        <taxon>Xenorhabdus</taxon>
    </lineage>
</organism>
<dbReference type="Proteomes" id="UP000032735">
    <property type="component" value="Chromosome"/>
</dbReference>
<protein>
    <submittedName>
        <fullName evidence="1">Uncharacterized protein</fullName>
    </submittedName>
</protein>
<sequence length="40" mass="4948">MANETRTRDDWNHNPGLYQLSYSHHNSYLFTYCYLSQQRH</sequence>
<reference evidence="1 2" key="1">
    <citation type="submission" date="2013-07" db="EMBL/GenBank/DDBJ databases">
        <authorList>
            <person name="Genoscope - CEA"/>
        </authorList>
    </citation>
    <scope>NUCLEOTIDE SEQUENCE [LARGE SCALE GENOMIC DNA]</scope>
    <source>
        <strain evidence="1 2">G6</strain>
    </source>
</reference>
<dbReference type="EMBL" id="FO704551">
    <property type="protein sequence ID" value="CDG23106.1"/>
    <property type="molecule type" value="Genomic_DNA"/>
</dbReference>
<evidence type="ECO:0000313" key="2">
    <source>
        <dbReference type="Proteomes" id="UP000032735"/>
    </source>
</evidence>
<keyword evidence="2" id="KW-1185">Reference proteome</keyword>
<dbReference type="HOGENOM" id="CLU_217707_0_0_6"/>
<gene>
    <name evidence="1" type="ORF">XPG1_3470</name>
</gene>